<proteinExistence type="predicted"/>
<dbReference type="Gene3D" id="3.40.50.1000">
    <property type="entry name" value="HAD superfamily/HAD-like"/>
    <property type="match status" value="1"/>
</dbReference>
<organism evidence="2 3">
    <name type="scientific">Emydomyces testavorans</name>
    <dbReference type="NCBI Taxonomy" id="2070801"/>
    <lineage>
        <taxon>Eukaryota</taxon>
        <taxon>Fungi</taxon>
        <taxon>Dikarya</taxon>
        <taxon>Ascomycota</taxon>
        <taxon>Pezizomycotina</taxon>
        <taxon>Eurotiomycetes</taxon>
        <taxon>Eurotiomycetidae</taxon>
        <taxon>Onygenales</taxon>
        <taxon>Nannizziopsiaceae</taxon>
        <taxon>Emydomyces</taxon>
    </lineage>
</organism>
<reference evidence="2" key="1">
    <citation type="submission" date="2023-03" db="EMBL/GenBank/DDBJ databases">
        <title>Emydomyces testavorans Genome Sequence.</title>
        <authorList>
            <person name="Hoyer L."/>
        </authorList>
    </citation>
    <scope>NUCLEOTIDE SEQUENCE</scope>
    <source>
        <strain evidence="2">16-2883</strain>
    </source>
</reference>
<dbReference type="InterPro" id="IPR051540">
    <property type="entry name" value="S-2-haloacid_dehalogenase"/>
</dbReference>
<dbReference type="InterPro" id="IPR023214">
    <property type="entry name" value="HAD_sf"/>
</dbReference>
<name>A0AAF0DDY1_9EURO</name>
<gene>
    <name evidence="2" type="ORF">PRK78_001195</name>
</gene>
<keyword evidence="1" id="KW-0378">Hydrolase</keyword>
<keyword evidence="3" id="KW-1185">Reference proteome</keyword>
<dbReference type="SUPFAM" id="SSF56784">
    <property type="entry name" value="HAD-like"/>
    <property type="match status" value="1"/>
</dbReference>
<evidence type="ECO:0008006" key="4">
    <source>
        <dbReference type="Google" id="ProtNLM"/>
    </source>
</evidence>
<dbReference type="Gene3D" id="1.10.150.750">
    <property type="match status" value="1"/>
</dbReference>
<evidence type="ECO:0000256" key="1">
    <source>
        <dbReference type="ARBA" id="ARBA00022801"/>
    </source>
</evidence>
<dbReference type="Pfam" id="PF00702">
    <property type="entry name" value="Hydrolase"/>
    <property type="match status" value="1"/>
</dbReference>
<dbReference type="Proteomes" id="UP001219355">
    <property type="component" value="Chromosome 1"/>
</dbReference>
<dbReference type="SFLD" id="SFLDG01129">
    <property type="entry name" value="C1.5:_HAD__Beta-PGM__Phosphata"/>
    <property type="match status" value="1"/>
</dbReference>
<evidence type="ECO:0000313" key="3">
    <source>
        <dbReference type="Proteomes" id="UP001219355"/>
    </source>
</evidence>
<dbReference type="GO" id="GO:0016787">
    <property type="term" value="F:hydrolase activity"/>
    <property type="evidence" value="ECO:0007669"/>
    <property type="project" value="UniProtKB-KW"/>
</dbReference>
<dbReference type="PANTHER" id="PTHR43316">
    <property type="entry name" value="HYDROLASE, HALOACID DELAHOGENASE-RELATED"/>
    <property type="match status" value="1"/>
</dbReference>
<dbReference type="InterPro" id="IPR036412">
    <property type="entry name" value="HAD-like_sf"/>
</dbReference>
<dbReference type="SFLD" id="SFLDS00003">
    <property type="entry name" value="Haloacid_Dehalogenase"/>
    <property type="match status" value="1"/>
</dbReference>
<evidence type="ECO:0000313" key="2">
    <source>
        <dbReference type="EMBL" id="WEW55762.1"/>
    </source>
</evidence>
<accession>A0AAF0DDY1</accession>
<dbReference type="AlphaFoldDB" id="A0AAF0DDY1"/>
<protein>
    <recommendedName>
        <fullName evidence="4">Haloalkanoic acid dehalogenase</fullName>
    </recommendedName>
</protein>
<sequence>MAPNRPLTSFRLLSFDIYGTLIDWETGIHEALKPLTSRLPEPHPLKSDALALAKAFSNYERETQTAYPYLPYYRVLEIVYEQLAEELHALPQPTDGKDARELLDVEKTSFAASIAAWPAFSDTVDAMRRLKKHFKLVPLSNIDRASFNKTLHGPLSGVHRDLPESNQTFFDAIYTAQDIGSYKPDLRNFEYLIAHAKEEFGVERDDILHVAQSLHHDHEPAKKMGLNSVWIARGEGGVSGMGGQVEEYIETGRVAFGWKFNSLGELADAVEKEVAESAS</sequence>
<dbReference type="PANTHER" id="PTHR43316:SF9">
    <property type="entry name" value="ACID DEHALOGENASE, PUTATIVE (AFU_ORTHOLOGUE AFUA_6G14460)-RELATED"/>
    <property type="match status" value="1"/>
</dbReference>
<dbReference type="EMBL" id="CP120627">
    <property type="protein sequence ID" value="WEW55762.1"/>
    <property type="molecule type" value="Genomic_DNA"/>
</dbReference>